<evidence type="ECO:0000259" key="8">
    <source>
        <dbReference type="Pfam" id="PF04003"/>
    </source>
</evidence>
<dbReference type="PROSITE" id="PS50294">
    <property type="entry name" value="WD_REPEATS_REGION"/>
    <property type="match status" value="4"/>
</dbReference>
<keyword evidence="2 6" id="KW-0853">WD repeat</keyword>
<dbReference type="PANTHER" id="PTHR19853:SF0">
    <property type="entry name" value="WD REPEAT-CONTAINING PROTEIN 3"/>
    <property type="match status" value="1"/>
</dbReference>
<evidence type="ECO:0000313" key="9">
    <source>
        <dbReference type="EMBL" id="KAK2958471.1"/>
    </source>
</evidence>
<sequence>MVKAYLRYQHRGFHGITTSNGNVVSTKTGEYTFAVALENVIVWNTKLSKQVLILGGKSDFRAEVLTLSPDEQFCSVGYSNGSVRLFQIPSQLDAVNTSHLATTHLDFSNSQESGGILPPLLLPQFTFSGHTAPVTFMCFNSSSTQLLTGSDDTDVVLWDTVGERGIVRYTGHLAPITSALFIEDYRLVVTSAKDGLIKLWDLDTHHCIQTVMGDGKEIWRLAIDPTKSFLIAGGVGEDLRVYSITSPNTSTTDTASKPVQSGNDHLKSSGQDWGNSTILVNVLRHIGNLSVPSVRLGRIVDLAFSSDLEGCLFAICGKKNKIALYQMRTIKDAMKHIKRREKRLQEKIEGWDDLNEPSKPADQQAQPTPTSVLLSQILPSDLFIFQSTLTLSTSPASISFSALPGSQKHFQLTVGLASNSFNLYKVPRTPISGQQSTLTLLRAIRGVGFASHATPIVGTCLSSNSSLLVSISSSAILVTNTKTQTPIRSFSLAPAIEAKLLPDGSIPTCCVLVPGDRYVVIGTNTGFLALFDISTAELVDCIRDRGKRSDGATTTKVINVGEQAAEAGEAVWSVVLNAEGTGLLSGGGGNEVNEWMFELVSKHPSDSKQSKSDNTSTRTGPLTLSLTHTRTLLLNSDVLGLAVSPDGMMIACGLLDATVQLFYFDTLKYAFTCYGHSLPVTALSFSPDSTLLYTGSADKDVRVWSGKRGDLRGRMRGHAGQVTSLTALKGTHYFLTSSRDGTVKMWDGDLFHCAQTFDGTRGTDGAGTRGLMSVSTSDDGGLVMCGGRERCIRVWERSSEQIFVGEDEEEEQDRAADEEEVERVVEMLKTTNKGMAERGSLESVRGAEALVEAIEAEEKLFINQQNKSETDTATTEQQKRIAEVRKLMGEVITEPSSVFDGDDDDDEEPGMFSDPSLAAMVGQDDFDEGMLVDSDEDKPQKKGKKKGSKKKKEMLIDEEEDEGDSDEEAANLLLYGSTLPPATEHEESDSEEEGNEDGESEEEKPLPDNISAVATHLPPSMDPNPLLSCLRSIPSTALPAALAALPFVYSVRMLRLLPKYSKHSTLIHRTTHMLISLHQGELVKSMNAQQHSSIVATVGETVMQQLTQERDILAFNLAGLSLLQRKIDDDATKFFDAETVLARTGKKKRSKR</sequence>
<evidence type="ECO:0000256" key="2">
    <source>
        <dbReference type="ARBA" id="ARBA00022574"/>
    </source>
</evidence>
<evidence type="ECO:0000256" key="1">
    <source>
        <dbReference type="ARBA" id="ARBA00004604"/>
    </source>
</evidence>
<feature type="compositionally biased region" description="Basic residues" evidence="7">
    <location>
        <begin position="941"/>
        <end position="952"/>
    </location>
</feature>
<dbReference type="Pfam" id="PF04003">
    <property type="entry name" value="Utp12"/>
    <property type="match status" value="1"/>
</dbReference>
<dbReference type="PROSITE" id="PS00678">
    <property type="entry name" value="WD_REPEATS_1"/>
    <property type="match status" value="1"/>
</dbReference>
<feature type="compositionally biased region" description="Acidic residues" evidence="7">
    <location>
        <begin position="956"/>
        <end position="966"/>
    </location>
</feature>
<dbReference type="PROSITE" id="PS50082">
    <property type="entry name" value="WD_REPEATS_2"/>
    <property type="match status" value="4"/>
</dbReference>
<dbReference type="InterPro" id="IPR036322">
    <property type="entry name" value="WD40_repeat_dom_sf"/>
</dbReference>
<dbReference type="InterPro" id="IPR001680">
    <property type="entry name" value="WD40_rpt"/>
</dbReference>
<dbReference type="SMART" id="SM00320">
    <property type="entry name" value="WD40"/>
    <property type="match status" value="12"/>
</dbReference>
<feature type="repeat" description="WD" evidence="6">
    <location>
        <begin position="169"/>
        <end position="210"/>
    </location>
</feature>
<dbReference type="SUPFAM" id="SSF50998">
    <property type="entry name" value="Quinoprotein alcohol dehydrogenase-like"/>
    <property type="match status" value="1"/>
</dbReference>
<evidence type="ECO:0000256" key="7">
    <source>
        <dbReference type="SAM" id="MobiDB-lite"/>
    </source>
</evidence>
<comment type="caution">
    <text evidence="9">The sequence shown here is derived from an EMBL/GenBank/DDBJ whole genome shotgun (WGS) entry which is preliminary data.</text>
</comment>
<gene>
    <name evidence="9" type="ORF">BLNAU_6505</name>
</gene>
<evidence type="ECO:0000256" key="3">
    <source>
        <dbReference type="ARBA" id="ARBA00022737"/>
    </source>
</evidence>
<feature type="region of interest" description="Disordered" evidence="7">
    <location>
        <begin position="979"/>
        <end position="1005"/>
    </location>
</feature>
<feature type="region of interest" description="Disordered" evidence="7">
    <location>
        <begin position="929"/>
        <end position="966"/>
    </location>
</feature>
<protein>
    <submittedName>
        <fullName evidence="9">U3 small nucleolar RNA-associated protein 12</fullName>
    </submittedName>
</protein>
<dbReference type="PANTHER" id="PTHR19853">
    <property type="entry name" value="WD REPEAT CONTAINING PROTEIN 3 WDR3"/>
    <property type="match status" value="1"/>
</dbReference>
<comment type="subcellular location">
    <subcellularLocation>
        <location evidence="1">Nucleus</location>
        <location evidence="1">Nucleolus</location>
    </subcellularLocation>
</comment>
<name>A0ABQ9Y434_9EUKA</name>
<dbReference type="InterPro" id="IPR015943">
    <property type="entry name" value="WD40/YVTN_repeat-like_dom_sf"/>
</dbReference>
<feature type="region of interest" description="Disordered" evidence="7">
    <location>
        <begin position="249"/>
        <end position="269"/>
    </location>
</feature>
<feature type="repeat" description="WD" evidence="6">
    <location>
        <begin position="715"/>
        <end position="747"/>
    </location>
</feature>
<feature type="compositionally biased region" description="Acidic residues" evidence="7">
    <location>
        <begin position="986"/>
        <end position="1002"/>
    </location>
</feature>
<dbReference type="InterPro" id="IPR011047">
    <property type="entry name" value="Quinoprotein_ADH-like_sf"/>
</dbReference>
<organism evidence="9 10">
    <name type="scientific">Blattamonas nauphoetae</name>
    <dbReference type="NCBI Taxonomy" id="2049346"/>
    <lineage>
        <taxon>Eukaryota</taxon>
        <taxon>Metamonada</taxon>
        <taxon>Preaxostyla</taxon>
        <taxon>Oxymonadida</taxon>
        <taxon>Blattamonas</taxon>
    </lineage>
</organism>
<dbReference type="Pfam" id="PF25172">
    <property type="entry name" value="Beta-prop_WDR3_2nd"/>
    <property type="match status" value="1"/>
</dbReference>
<dbReference type="Gene3D" id="2.130.10.10">
    <property type="entry name" value="YVTN repeat-like/Quinoprotein amine dehydrogenase"/>
    <property type="match status" value="3"/>
</dbReference>
<feature type="repeat" description="WD" evidence="6">
    <location>
        <begin position="127"/>
        <end position="159"/>
    </location>
</feature>
<keyword evidence="10" id="KW-1185">Reference proteome</keyword>
<accession>A0ABQ9Y434</accession>
<feature type="compositionally biased region" description="Acidic residues" evidence="7">
    <location>
        <begin position="900"/>
        <end position="909"/>
    </location>
</feature>
<comment type="similarity">
    <text evidence="5">Belongs to the WD repeat WDR3/UTP12 family.</text>
</comment>
<dbReference type="InterPro" id="IPR051570">
    <property type="entry name" value="TBC1_cilium_biogenesis"/>
</dbReference>
<feature type="domain" description="Small-subunit processome Utp12" evidence="8">
    <location>
        <begin position="1026"/>
        <end position="1125"/>
    </location>
</feature>
<dbReference type="InterPro" id="IPR019775">
    <property type="entry name" value="WD40_repeat_CS"/>
</dbReference>
<feature type="repeat" description="WD" evidence="6">
    <location>
        <begin position="673"/>
        <end position="705"/>
    </location>
</feature>
<dbReference type="Pfam" id="PF00400">
    <property type="entry name" value="WD40"/>
    <property type="match status" value="2"/>
</dbReference>
<evidence type="ECO:0000256" key="6">
    <source>
        <dbReference type="PROSITE-ProRule" id="PRU00221"/>
    </source>
</evidence>
<dbReference type="EMBL" id="JARBJD010000037">
    <property type="protein sequence ID" value="KAK2958471.1"/>
    <property type="molecule type" value="Genomic_DNA"/>
</dbReference>
<feature type="region of interest" description="Disordered" evidence="7">
    <location>
        <begin position="892"/>
        <end position="917"/>
    </location>
</feature>
<reference evidence="9 10" key="1">
    <citation type="journal article" date="2022" name="bioRxiv">
        <title>Genomics of Preaxostyla Flagellates Illuminates Evolutionary Transitions and the Path Towards Mitochondrial Loss.</title>
        <authorList>
            <person name="Novak L.V.F."/>
            <person name="Treitli S.C."/>
            <person name="Pyrih J."/>
            <person name="Halakuc P."/>
            <person name="Pipaliya S.V."/>
            <person name="Vacek V."/>
            <person name="Brzon O."/>
            <person name="Soukal P."/>
            <person name="Eme L."/>
            <person name="Dacks J.B."/>
            <person name="Karnkowska A."/>
            <person name="Elias M."/>
            <person name="Hampl V."/>
        </authorList>
    </citation>
    <scope>NUCLEOTIDE SEQUENCE [LARGE SCALE GENOMIC DNA]</scope>
    <source>
        <strain evidence="9">NAU3</strain>
        <tissue evidence="9">Gut</tissue>
    </source>
</reference>
<keyword evidence="3" id="KW-0677">Repeat</keyword>
<keyword evidence="4" id="KW-0539">Nucleus</keyword>
<evidence type="ECO:0000256" key="4">
    <source>
        <dbReference type="ARBA" id="ARBA00023242"/>
    </source>
</evidence>
<evidence type="ECO:0000256" key="5">
    <source>
        <dbReference type="ARBA" id="ARBA00038229"/>
    </source>
</evidence>
<dbReference type="InterPro" id="IPR007148">
    <property type="entry name" value="SSU_processome_Utp12"/>
</dbReference>
<proteinExistence type="inferred from homology"/>
<feature type="region of interest" description="Disordered" evidence="7">
    <location>
        <begin position="349"/>
        <end position="368"/>
    </location>
</feature>
<dbReference type="Proteomes" id="UP001281761">
    <property type="component" value="Unassembled WGS sequence"/>
</dbReference>
<dbReference type="SUPFAM" id="SSF50978">
    <property type="entry name" value="WD40 repeat-like"/>
    <property type="match status" value="1"/>
</dbReference>
<evidence type="ECO:0000313" key="10">
    <source>
        <dbReference type="Proteomes" id="UP001281761"/>
    </source>
</evidence>